<gene>
    <name evidence="3" type="ORF">IAR55_002077</name>
</gene>
<dbReference type="Pfam" id="PF26112">
    <property type="entry name" value="UBA_RNF216"/>
    <property type="match status" value="1"/>
</dbReference>
<feature type="compositionally biased region" description="Acidic residues" evidence="1">
    <location>
        <begin position="106"/>
        <end position="119"/>
    </location>
</feature>
<keyword evidence="4" id="KW-1185">Reference proteome</keyword>
<dbReference type="AlphaFoldDB" id="A0AAW0YQ70"/>
<accession>A0AAW0YQ70</accession>
<feature type="domain" description="E3 ubiquitin-protein ligase RNF216 UBA" evidence="2">
    <location>
        <begin position="271"/>
        <end position="395"/>
    </location>
</feature>
<dbReference type="Proteomes" id="UP001388673">
    <property type="component" value="Unassembled WGS sequence"/>
</dbReference>
<name>A0AAW0YQ70_9TREE</name>
<dbReference type="RefSeq" id="XP_066803883.1">
    <property type="nucleotide sequence ID" value="XM_066945194.1"/>
</dbReference>
<dbReference type="InterPro" id="IPR058758">
    <property type="entry name" value="UBA_RNF216"/>
</dbReference>
<comment type="caution">
    <text evidence="3">The sequence shown here is derived from an EMBL/GenBank/DDBJ whole genome shotgun (WGS) entry which is preliminary data.</text>
</comment>
<sequence length="442" mass="48654">MRLRSKGPITPVNRGRVLLANLPPGSYHSEDDHENDSDSSSSVLALDEPPEHLRRSSNRDAPIPVDSDNDNAGGDGEQDLLNVETPDQRRDGGIMEENYRKRLLEDLNDSEEEEEEDADYIPHGRAKRLRPDRFADVQGSLSPLTFPRPSSPFSEAGSSVPDDFPAAVVVTAVGPSAPQYATVTAESFLADILEVLPDLDPAWALQVATAELSTGARNVVSRTVDMALDMEAGYPKIKEVSKVKGKDKEKRSDEGYLGLVYRKDRRLGAIYLSKALATLEDVFPLIPVPHIRATLFSLSCLYAPTYFRLVEHGQTIPRPYAELKRPRPVGKGKGKAARELVTLSSQSSAAGKDDKGSTEFDREKAFVEKTVAERRAENDRKIAKRVAQEEAAENGTGIECGCCFDQVLFEDTYQCAEGHLFCQICTTTHAETKLGEQQTVSY</sequence>
<protein>
    <recommendedName>
        <fullName evidence="2">E3 ubiquitin-protein ligase RNF216 UBA domain-containing protein</fullName>
    </recommendedName>
</protein>
<dbReference type="CDD" id="cd16630">
    <property type="entry name" value="RING-HC_RBR_RNF216"/>
    <property type="match status" value="1"/>
</dbReference>
<feature type="region of interest" description="Disordered" evidence="1">
    <location>
        <begin position="1"/>
        <end position="132"/>
    </location>
</feature>
<organism evidence="3 4">
    <name type="scientific">Kwoniella newhampshirensis</name>
    <dbReference type="NCBI Taxonomy" id="1651941"/>
    <lineage>
        <taxon>Eukaryota</taxon>
        <taxon>Fungi</taxon>
        <taxon>Dikarya</taxon>
        <taxon>Basidiomycota</taxon>
        <taxon>Agaricomycotina</taxon>
        <taxon>Tremellomycetes</taxon>
        <taxon>Tremellales</taxon>
        <taxon>Cryptococcaceae</taxon>
        <taxon>Kwoniella</taxon>
    </lineage>
</organism>
<reference evidence="3 4" key="1">
    <citation type="journal article" date="2024" name="bioRxiv">
        <title>Comparative genomics of Cryptococcus and Kwoniella reveals pathogenesis evolution and contrasting karyotype dynamics via intercentromeric recombination or chromosome fusion.</title>
        <authorList>
            <person name="Coelho M.A."/>
            <person name="David-Palma M."/>
            <person name="Shea T."/>
            <person name="Bowers K."/>
            <person name="McGinley-Smith S."/>
            <person name="Mohammad A.W."/>
            <person name="Gnirke A."/>
            <person name="Yurkov A.M."/>
            <person name="Nowrousian M."/>
            <person name="Sun S."/>
            <person name="Cuomo C.A."/>
            <person name="Heitman J."/>
        </authorList>
    </citation>
    <scope>NUCLEOTIDE SEQUENCE [LARGE SCALE GENOMIC DNA]</scope>
    <source>
        <strain evidence="3 4">CBS 13917</strain>
    </source>
</reference>
<dbReference type="EMBL" id="JBCAWK010000004">
    <property type="protein sequence ID" value="KAK8861258.1"/>
    <property type="molecule type" value="Genomic_DNA"/>
</dbReference>
<dbReference type="InterPro" id="IPR047544">
    <property type="entry name" value="RING-HC_RBR_RNF216"/>
</dbReference>
<evidence type="ECO:0000259" key="2">
    <source>
        <dbReference type="Pfam" id="PF26112"/>
    </source>
</evidence>
<feature type="compositionally biased region" description="Basic and acidic residues" evidence="1">
    <location>
        <begin position="49"/>
        <end position="58"/>
    </location>
</feature>
<evidence type="ECO:0000256" key="1">
    <source>
        <dbReference type="SAM" id="MobiDB-lite"/>
    </source>
</evidence>
<proteinExistence type="predicted"/>
<evidence type="ECO:0000313" key="3">
    <source>
        <dbReference type="EMBL" id="KAK8861258.1"/>
    </source>
</evidence>
<dbReference type="GeneID" id="92179336"/>
<dbReference type="KEGG" id="kne:92179336"/>
<evidence type="ECO:0000313" key="4">
    <source>
        <dbReference type="Proteomes" id="UP001388673"/>
    </source>
</evidence>
<feature type="compositionally biased region" description="Basic and acidic residues" evidence="1">
    <location>
        <begin position="86"/>
        <end position="105"/>
    </location>
</feature>